<evidence type="ECO:0000256" key="2">
    <source>
        <dbReference type="SAM" id="Phobius"/>
    </source>
</evidence>
<evidence type="ECO:0000313" key="4">
    <source>
        <dbReference type="Proteomes" id="UP000241394"/>
    </source>
</evidence>
<keyword evidence="4" id="KW-1185">Reference proteome</keyword>
<keyword evidence="2" id="KW-1133">Transmembrane helix</keyword>
<dbReference type="InParanoid" id="A0A2R6QY25"/>
<feature type="compositionally biased region" description="Basic and acidic residues" evidence="1">
    <location>
        <begin position="112"/>
        <end position="122"/>
    </location>
</feature>
<evidence type="ECO:0000256" key="1">
    <source>
        <dbReference type="SAM" id="MobiDB-lite"/>
    </source>
</evidence>
<accession>A0A2R6QY25</accession>
<feature type="region of interest" description="Disordered" evidence="1">
    <location>
        <begin position="53"/>
        <end position="122"/>
    </location>
</feature>
<reference evidence="3 4" key="1">
    <citation type="submission" date="2017-07" db="EMBL/GenBank/DDBJ databases">
        <title>An improved, manually edited Actinidia chinensis var. chinensis (kiwifruit) genome highlights the challenges associated with draft genomes and gene prediction in plants.</title>
        <authorList>
            <person name="Pilkington S."/>
            <person name="Crowhurst R."/>
            <person name="Hilario E."/>
            <person name="Nardozza S."/>
            <person name="Fraser L."/>
            <person name="Peng Y."/>
            <person name="Gunaseelan K."/>
            <person name="Simpson R."/>
            <person name="Tahir J."/>
            <person name="Deroles S."/>
            <person name="Templeton K."/>
            <person name="Luo Z."/>
            <person name="Davy M."/>
            <person name="Cheng C."/>
            <person name="Mcneilage M."/>
            <person name="Scaglione D."/>
            <person name="Liu Y."/>
            <person name="Zhang Q."/>
            <person name="Datson P."/>
            <person name="De Silva N."/>
            <person name="Gardiner S."/>
            <person name="Bassett H."/>
            <person name="Chagne D."/>
            <person name="Mccallum J."/>
            <person name="Dzierzon H."/>
            <person name="Deng C."/>
            <person name="Wang Y.-Y."/>
            <person name="Barron N."/>
            <person name="Manako K."/>
            <person name="Bowen J."/>
            <person name="Foster T."/>
            <person name="Erridge Z."/>
            <person name="Tiffin H."/>
            <person name="Waite C."/>
            <person name="Davies K."/>
            <person name="Grierson E."/>
            <person name="Laing W."/>
            <person name="Kirk R."/>
            <person name="Chen X."/>
            <person name="Wood M."/>
            <person name="Montefiori M."/>
            <person name="Brummell D."/>
            <person name="Schwinn K."/>
            <person name="Catanach A."/>
            <person name="Fullerton C."/>
            <person name="Li D."/>
            <person name="Meiyalaghan S."/>
            <person name="Nieuwenhuizen N."/>
            <person name="Read N."/>
            <person name="Prakash R."/>
            <person name="Hunter D."/>
            <person name="Zhang H."/>
            <person name="Mckenzie M."/>
            <person name="Knabel M."/>
            <person name="Harris A."/>
            <person name="Allan A."/>
            <person name="Chen A."/>
            <person name="Janssen B."/>
            <person name="Plunkett B."/>
            <person name="Dwamena C."/>
            <person name="Voogd C."/>
            <person name="Leif D."/>
            <person name="Lafferty D."/>
            <person name="Souleyre E."/>
            <person name="Varkonyi-Gasic E."/>
            <person name="Gambi F."/>
            <person name="Hanley J."/>
            <person name="Yao J.-L."/>
            <person name="Cheung J."/>
            <person name="David K."/>
            <person name="Warren B."/>
            <person name="Marsh K."/>
            <person name="Snowden K."/>
            <person name="Lin-Wang K."/>
            <person name="Brian L."/>
            <person name="Martinez-Sanchez M."/>
            <person name="Wang M."/>
            <person name="Ileperuma N."/>
            <person name="Macnee N."/>
            <person name="Campin R."/>
            <person name="Mcatee P."/>
            <person name="Drummond R."/>
            <person name="Espley R."/>
            <person name="Ireland H."/>
            <person name="Wu R."/>
            <person name="Atkinson R."/>
            <person name="Karunairetnam S."/>
            <person name="Bulley S."/>
            <person name="Chunkath S."/>
            <person name="Hanley Z."/>
            <person name="Storey R."/>
            <person name="Thrimawithana A."/>
            <person name="Thomson S."/>
            <person name="David C."/>
            <person name="Testolin R."/>
        </authorList>
    </citation>
    <scope>NUCLEOTIDE SEQUENCE [LARGE SCALE GENOMIC DNA]</scope>
    <source>
        <strain evidence="4">cv. Red5</strain>
        <tissue evidence="3">Young leaf</tissue>
    </source>
</reference>
<keyword evidence="2" id="KW-0472">Membrane</keyword>
<keyword evidence="2" id="KW-0812">Transmembrane</keyword>
<comment type="caution">
    <text evidence="3">The sequence shown here is derived from an EMBL/GenBank/DDBJ whole genome shotgun (WGS) entry which is preliminary data.</text>
</comment>
<dbReference type="PANTHER" id="PTHR37249:SF3">
    <property type="entry name" value="OS03G0206201 PROTEIN"/>
    <property type="match status" value="1"/>
</dbReference>
<dbReference type="EMBL" id="NKQK01000011">
    <property type="protein sequence ID" value="PSS17296.1"/>
    <property type="molecule type" value="Genomic_DNA"/>
</dbReference>
<reference evidence="4" key="2">
    <citation type="journal article" date="2018" name="BMC Genomics">
        <title>A manually annotated Actinidia chinensis var. chinensis (kiwifruit) genome highlights the challenges associated with draft genomes and gene prediction in plants.</title>
        <authorList>
            <person name="Pilkington S.M."/>
            <person name="Crowhurst R."/>
            <person name="Hilario E."/>
            <person name="Nardozza S."/>
            <person name="Fraser L."/>
            <person name="Peng Y."/>
            <person name="Gunaseelan K."/>
            <person name="Simpson R."/>
            <person name="Tahir J."/>
            <person name="Deroles S.C."/>
            <person name="Templeton K."/>
            <person name="Luo Z."/>
            <person name="Davy M."/>
            <person name="Cheng C."/>
            <person name="McNeilage M."/>
            <person name="Scaglione D."/>
            <person name="Liu Y."/>
            <person name="Zhang Q."/>
            <person name="Datson P."/>
            <person name="De Silva N."/>
            <person name="Gardiner S.E."/>
            <person name="Bassett H."/>
            <person name="Chagne D."/>
            <person name="McCallum J."/>
            <person name="Dzierzon H."/>
            <person name="Deng C."/>
            <person name="Wang Y.Y."/>
            <person name="Barron L."/>
            <person name="Manako K."/>
            <person name="Bowen J."/>
            <person name="Foster T.M."/>
            <person name="Erridge Z.A."/>
            <person name="Tiffin H."/>
            <person name="Waite C.N."/>
            <person name="Davies K.M."/>
            <person name="Grierson E.P."/>
            <person name="Laing W.A."/>
            <person name="Kirk R."/>
            <person name="Chen X."/>
            <person name="Wood M."/>
            <person name="Montefiori M."/>
            <person name="Brummell D.A."/>
            <person name="Schwinn K.E."/>
            <person name="Catanach A."/>
            <person name="Fullerton C."/>
            <person name="Li D."/>
            <person name="Meiyalaghan S."/>
            <person name="Nieuwenhuizen N."/>
            <person name="Read N."/>
            <person name="Prakash R."/>
            <person name="Hunter D."/>
            <person name="Zhang H."/>
            <person name="McKenzie M."/>
            <person name="Knabel M."/>
            <person name="Harris A."/>
            <person name="Allan A.C."/>
            <person name="Gleave A."/>
            <person name="Chen A."/>
            <person name="Janssen B.J."/>
            <person name="Plunkett B."/>
            <person name="Ampomah-Dwamena C."/>
            <person name="Voogd C."/>
            <person name="Leif D."/>
            <person name="Lafferty D."/>
            <person name="Souleyre E.J.F."/>
            <person name="Varkonyi-Gasic E."/>
            <person name="Gambi F."/>
            <person name="Hanley J."/>
            <person name="Yao J.L."/>
            <person name="Cheung J."/>
            <person name="David K.M."/>
            <person name="Warren B."/>
            <person name="Marsh K."/>
            <person name="Snowden K.C."/>
            <person name="Lin-Wang K."/>
            <person name="Brian L."/>
            <person name="Martinez-Sanchez M."/>
            <person name="Wang M."/>
            <person name="Ileperuma N."/>
            <person name="Macnee N."/>
            <person name="Campin R."/>
            <person name="McAtee P."/>
            <person name="Drummond R.S.M."/>
            <person name="Espley R.V."/>
            <person name="Ireland H.S."/>
            <person name="Wu R."/>
            <person name="Atkinson R.G."/>
            <person name="Karunairetnam S."/>
            <person name="Bulley S."/>
            <person name="Chunkath S."/>
            <person name="Hanley Z."/>
            <person name="Storey R."/>
            <person name="Thrimawithana A.H."/>
            <person name="Thomson S."/>
            <person name="David C."/>
            <person name="Testolin R."/>
            <person name="Huang H."/>
            <person name="Hellens R.P."/>
            <person name="Schaffer R.J."/>
        </authorList>
    </citation>
    <scope>NUCLEOTIDE SEQUENCE [LARGE SCALE GENOMIC DNA]</scope>
    <source>
        <strain evidence="4">cv. Red5</strain>
    </source>
</reference>
<organism evidence="3 4">
    <name type="scientific">Actinidia chinensis var. chinensis</name>
    <name type="common">Chinese soft-hair kiwi</name>
    <dbReference type="NCBI Taxonomy" id="1590841"/>
    <lineage>
        <taxon>Eukaryota</taxon>
        <taxon>Viridiplantae</taxon>
        <taxon>Streptophyta</taxon>
        <taxon>Embryophyta</taxon>
        <taxon>Tracheophyta</taxon>
        <taxon>Spermatophyta</taxon>
        <taxon>Magnoliopsida</taxon>
        <taxon>eudicotyledons</taxon>
        <taxon>Gunneridae</taxon>
        <taxon>Pentapetalae</taxon>
        <taxon>asterids</taxon>
        <taxon>Ericales</taxon>
        <taxon>Actinidiaceae</taxon>
        <taxon>Actinidia</taxon>
    </lineage>
</organism>
<name>A0A2R6QY25_ACTCC</name>
<sequence length="122" mass="13239">MCIDIMEGYAFCVLVFVAGTDLVLLGLSIDGSSSPVPDIALTRHEVDTTFTTRSRKLKEIGHTSSTDKRDAGSVNLEDYNPIDPVPSSKTSIRPGPIQHGTPPMPFIPKPSPPDHLKHSEFP</sequence>
<evidence type="ECO:0000313" key="3">
    <source>
        <dbReference type="EMBL" id="PSS17296.1"/>
    </source>
</evidence>
<dbReference type="STRING" id="1590841.A0A2R6QY25"/>
<proteinExistence type="predicted"/>
<dbReference type="Gramene" id="PSS17296">
    <property type="protein sequence ID" value="PSS17296"/>
    <property type="gene ID" value="CEY00_Acc12083"/>
</dbReference>
<dbReference type="PANTHER" id="PTHR37249">
    <property type="entry name" value="OS03G0206201 PROTEIN"/>
    <property type="match status" value="1"/>
</dbReference>
<dbReference type="OrthoDB" id="1938519at2759"/>
<feature type="compositionally biased region" description="Basic and acidic residues" evidence="1">
    <location>
        <begin position="57"/>
        <end position="71"/>
    </location>
</feature>
<protein>
    <submittedName>
        <fullName evidence="3">Otogelin like</fullName>
    </submittedName>
</protein>
<dbReference type="Proteomes" id="UP000241394">
    <property type="component" value="Chromosome LG11"/>
</dbReference>
<gene>
    <name evidence="3" type="ORF">CEY00_Acc12083</name>
</gene>
<feature type="transmembrane region" description="Helical" evidence="2">
    <location>
        <begin position="9"/>
        <end position="29"/>
    </location>
</feature>
<feature type="compositionally biased region" description="Pro residues" evidence="1">
    <location>
        <begin position="102"/>
        <end position="111"/>
    </location>
</feature>
<dbReference type="AlphaFoldDB" id="A0A2R6QY25"/>